<keyword evidence="2" id="KW-0804">Transcription</keyword>
<proteinExistence type="predicted"/>
<evidence type="ECO:0000313" key="4">
    <source>
        <dbReference type="Proteomes" id="UP001576708"/>
    </source>
</evidence>
<gene>
    <name evidence="3" type="ORF">ACE02W_08955</name>
</gene>
<reference evidence="3 4" key="1">
    <citation type="submission" date="2024-09" db="EMBL/GenBank/DDBJ databases">
        <authorList>
            <person name="Zhang Y."/>
        </authorList>
    </citation>
    <scope>NUCLEOTIDE SEQUENCE [LARGE SCALE GENOMIC DNA]</scope>
    <source>
        <strain evidence="3 4">ZJ318</strain>
    </source>
</reference>
<evidence type="ECO:0000256" key="2">
    <source>
        <dbReference type="ARBA" id="ARBA00023163"/>
    </source>
</evidence>
<dbReference type="RefSeq" id="WP_342201417.1">
    <property type="nucleotide sequence ID" value="NZ_JBCATE010000002.1"/>
</dbReference>
<organism evidence="3 4">
    <name type="scientific">Shewanella mangrovisoli</name>
    <dbReference type="NCBI Taxonomy" id="2864211"/>
    <lineage>
        <taxon>Bacteria</taxon>
        <taxon>Pseudomonadati</taxon>
        <taxon>Pseudomonadota</taxon>
        <taxon>Gammaproteobacteria</taxon>
        <taxon>Alteromonadales</taxon>
        <taxon>Shewanellaceae</taxon>
        <taxon>Shewanella</taxon>
    </lineage>
</organism>
<evidence type="ECO:0000313" key="3">
    <source>
        <dbReference type="EMBL" id="MFB2619928.1"/>
    </source>
</evidence>
<protein>
    <submittedName>
        <fullName evidence="3">Uncharacterized protein</fullName>
    </submittedName>
</protein>
<sequence length="137" mass="15154">MTAPKSSREMLYLLAGSEPEPKLDLLLSLTRITSEPTIAALKLHYTTGLDAERCAARHRIELSNLTRAQTTLNSIMGVIEAIKELDWEKHLDKLATANVRIIELEQLISIAASSLEGSELLKKHLRDAISNSKEHAA</sequence>
<keyword evidence="4" id="KW-1185">Reference proteome</keyword>
<dbReference type="Gene3D" id="1.10.10.2690">
    <property type="match status" value="1"/>
</dbReference>
<evidence type="ECO:0000256" key="1">
    <source>
        <dbReference type="ARBA" id="ARBA00023015"/>
    </source>
</evidence>
<dbReference type="InterPro" id="IPR053721">
    <property type="entry name" value="Fimbrial_Adhesin_Reg"/>
</dbReference>
<comment type="caution">
    <text evidence="3">The sequence shown here is derived from an EMBL/GenBank/DDBJ whole genome shotgun (WGS) entry which is preliminary data.</text>
</comment>
<dbReference type="EMBL" id="JBHFGU010000002">
    <property type="protein sequence ID" value="MFB2619928.1"/>
    <property type="molecule type" value="Genomic_DNA"/>
</dbReference>
<dbReference type="Proteomes" id="UP001576708">
    <property type="component" value="Unassembled WGS sequence"/>
</dbReference>
<keyword evidence="1" id="KW-0805">Transcription regulation</keyword>
<name>A0ABV4VHZ3_9GAMM</name>
<accession>A0ABV4VHZ3</accession>